<feature type="non-terminal residue" evidence="4">
    <location>
        <position position="171"/>
    </location>
</feature>
<reference evidence="4" key="1">
    <citation type="submission" date="2023-10" db="EMBL/GenBank/DDBJ databases">
        <title>Genome assembly of Pristionchus species.</title>
        <authorList>
            <person name="Yoshida K."/>
            <person name="Sommer R.J."/>
        </authorList>
    </citation>
    <scope>NUCLEOTIDE SEQUENCE</scope>
    <source>
        <strain evidence="4">RS5133</strain>
    </source>
</reference>
<proteinExistence type="predicted"/>
<dbReference type="GO" id="GO:0022857">
    <property type="term" value="F:transmembrane transporter activity"/>
    <property type="evidence" value="ECO:0007669"/>
    <property type="project" value="InterPro"/>
</dbReference>
<dbReference type="InterPro" id="IPR020846">
    <property type="entry name" value="MFS_dom"/>
</dbReference>
<dbReference type="Proteomes" id="UP001432322">
    <property type="component" value="Unassembled WGS sequence"/>
</dbReference>
<dbReference type="InterPro" id="IPR036259">
    <property type="entry name" value="MFS_trans_sf"/>
</dbReference>
<protein>
    <recommendedName>
        <fullName evidence="3">Major facilitator superfamily (MFS) profile domain-containing protein</fullName>
    </recommendedName>
</protein>
<dbReference type="AlphaFoldDB" id="A0AAV5V9W1"/>
<keyword evidence="2" id="KW-1133">Transmembrane helix</keyword>
<dbReference type="GO" id="GO:0016020">
    <property type="term" value="C:membrane"/>
    <property type="evidence" value="ECO:0007669"/>
    <property type="project" value="UniProtKB-SubCell"/>
</dbReference>
<keyword evidence="2" id="KW-0812">Transmembrane</keyword>
<evidence type="ECO:0000313" key="5">
    <source>
        <dbReference type="Proteomes" id="UP001432322"/>
    </source>
</evidence>
<dbReference type="EMBL" id="BTSY01000002">
    <property type="protein sequence ID" value="GMT14670.1"/>
    <property type="molecule type" value="Genomic_DNA"/>
</dbReference>
<keyword evidence="2" id="KW-0472">Membrane</keyword>
<dbReference type="SUPFAM" id="SSF103473">
    <property type="entry name" value="MFS general substrate transporter"/>
    <property type="match status" value="1"/>
</dbReference>
<dbReference type="PROSITE" id="PS50850">
    <property type="entry name" value="MFS"/>
    <property type="match status" value="1"/>
</dbReference>
<evidence type="ECO:0000313" key="4">
    <source>
        <dbReference type="EMBL" id="GMT14670.1"/>
    </source>
</evidence>
<dbReference type="Pfam" id="PF07690">
    <property type="entry name" value="MFS_1"/>
    <property type="match status" value="1"/>
</dbReference>
<evidence type="ECO:0000256" key="2">
    <source>
        <dbReference type="SAM" id="Phobius"/>
    </source>
</evidence>
<feature type="non-terminal residue" evidence="4">
    <location>
        <position position="1"/>
    </location>
</feature>
<feature type="transmembrane region" description="Helical" evidence="2">
    <location>
        <begin position="51"/>
        <end position="71"/>
    </location>
</feature>
<keyword evidence="5" id="KW-1185">Reference proteome</keyword>
<comment type="subcellular location">
    <subcellularLocation>
        <location evidence="1">Membrane</location>
        <topology evidence="1">Multi-pass membrane protein</topology>
    </subcellularLocation>
</comment>
<feature type="domain" description="Major facilitator superfamily (MFS) profile" evidence="3">
    <location>
        <begin position="1"/>
        <end position="171"/>
    </location>
</feature>
<accession>A0AAV5V9W1</accession>
<name>A0AAV5V9W1_9BILA</name>
<feature type="transmembrane region" description="Helical" evidence="2">
    <location>
        <begin position="78"/>
        <end position="97"/>
    </location>
</feature>
<organism evidence="4 5">
    <name type="scientific">Pristionchus fissidentatus</name>
    <dbReference type="NCBI Taxonomy" id="1538716"/>
    <lineage>
        <taxon>Eukaryota</taxon>
        <taxon>Metazoa</taxon>
        <taxon>Ecdysozoa</taxon>
        <taxon>Nematoda</taxon>
        <taxon>Chromadorea</taxon>
        <taxon>Rhabditida</taxon>
        <taxon>Rhabditina</taxon>
        <taxon>Diplogasteromorpha</taxon>
        <taxon>Diplogasteroidea</taxon>
        <taxon>Neodiplogasteridae</taxon>
        <taxon>Pristionchus</taxon>
    </lineage>
</organism>
<comment type="caution">
    <text evidence="4">The sequence shown here is derived from an EMBL/GenBank/DDBJ whole genome shotgun (WGS) entry which is preliminary data.</text>
</comment>
<gene>
    <name evidence="4" type="ORF">PFISCL1PPCAC_5967</name>
</gene>
<sequence>ILGTATLCCTSILSNMNVYNFTRICSEPVDQDMSDNMTRMEAPFSRTQKSFLQSSTAIGALLSSLSCLFAFHHYSHRLVFLSAGVISIVSTALAPHAYSLGFWFFLVSRIFQGISFSSTFQMIGLLTHDWAMITEHGIFLAFLTGSTQLSSVFTMPVSGLICSTSLGWPFV</sequence>
<dbReference type="PANTHER" id="PTHR45757:SF3">
    <property type="entry name" value="MFS DOMAIN-CONTAINING PROTEIN"/>
    <property type="match status" value="1"/>
</dbReference>
<dbReference type="InterPro" id="IPR011701">
    <property type="entry name" value="MFS"/>
</dbReference>
<dbReference type="PANTHER" id="PTHR45757">
    <property type="entry name" value="PROTEIN CBG23364-RELATED"/>
    <property type="match status" value="1"/>
</dbReference>
<evidence type="ECO:0000256" key="1">
    <source>
        <dbReference type="ARBA" id="ARBA00004141"/>
    </source>
</evidence>
<evidence type="ECO:0000259" key="3">
    <source>
        <dbReference type="PROSITE" id="PS50850"/>
    </source>
</evidence>
<dbReference type="Gene3D" id="1.20.1250.20">
    <property type="entry name" value="MFS general substrate transporter like domains"/>
    <property type="match status" value="1"/>
</dbReference>